<reference evidence="16" key="1">
    <citation type="submission" date="2021-02" db="EMBL/GenBank/DDBJ databases">
        <authorList>
            <person name="Nowell W R."/>
        </authorList>
    </citation>
    <scope>NUCLEOTIDE SEQUENCE</scope>
</reference>
<dbReference type="GO" id="GO:0016192">
    <property type="term" value="P:vesicle-mediated transport"/>
    <property type="evidence" value="ECO:0007669"/>
    <property type="project" value="UniProtKB-ARBA"/>
</dbReference>
<dbReference type="Proteomes" id="UP000663845">
    <property type="component" value="Unassembled WGS sequence"/>
</dbReference>
<feature type="disulfide bond" evidence="8">
    <location>
        <begin position="1260"/>
        <end position="1269"/>
    </location>
</feature>
<dbReference type="EMBL" id="CAJNON010000173">
    <property type="protein sequence ID" value="CAF1066337.1"/>
    <property type="molecule type" value="Genomic_DNA"/>
</dbReference>
<feature type="domain" description="EGF-like" evidence="12">
    <location>
        <begin position="1012"/>
        <end position="1054"/>
    </location>
</feature>
<evidence type="ECO:0000256" key="5">
    <source>
        <dbReference type="ARBA" id="ARBA00022989"/>
    </source>
</evidence>
<keyword evidence="3 10" id="KW-0812">Transmembrane</keyword>
<dbReference type="InterPro" id="IPR050685">
    <property type="entry name" value="LDLR"/>
</dbReference>
<feature type="disulfide bond" evidence="9">
    <location>
        <begin position="629"/>
        <end position="644"/>
    </location>
</feature>
<evidence type="ECO:0000313" key="15">
    <source>
        <dbReference type="EMBL" id="CAF1066337.1"/>
    </source>
</evidence>
<evidence type="ECO:0000256" key="10">
    <source>
        <dbReference type="SAM" id="Phobius"/>
    </source>
</evidence>
<feature type="transmembrane region" description="Helical" evidence="10">
    <location>
        <begin position="1324"/>
        <end position="1347"/>
    </location>
</feature>
<keyword evidence="11" id="KW-0732">Signal</keyword>
<dbReference type="Proteomes" id="UP000663891">
    <property type="component" value="Unassembled WGS sequence"/>
</dbReference>
<dbReference type="InterPro" id="IPR017452">
    <property type="entry name" value="GPCR_Rhodpsn_7TM"/>
</dbReference>
<proteinExistence type="predicted"/>
<dbReference type="SUPFAM" id="SSF81321">
    <property type="entry name" value="Family A G protein-coupled receptor-like"/>
    <property type="match status" value="1"/>
</dbReference>
<dbReference type="PROSITE" id="PS00022">
    <property type="entry name" value="EGF_1"/>
    <property type="match status" value="2"/>
</dbReference>
<feature type="domain" description="EGF-like" evidence="12">
    <location>
        <begin position="1227"/>
        <end position="1270"/>
    </location>
</feature>
<dbReference type="SMART" id="SM00181">
    <property type="entry name" value="EGF"/>
    <property type="match status" value="2"/>
</dbReference>
<dbReference type="GO" id="GO:0005886">
    <property type="term" value="C:plasma membrane"/>
    <property type="evidence" value="ECO:0007669"/>
    <property type="project" value="TreeGrafter"/>
</dbReference>
<dbReference type="PANTHER" id="PTHR24270:SF61">
    <property type="entry name" value="EGF-LIKE DOMAIN-CONTAINING PROTEIN"/>
    <property type="match status" value="1"/>
</dbReference>
<evidence type="ECO:0000256" key="6">
    <source>
        <dbReference type="ARBA" id="ARBA00023136"/>
    </source>
</evidence>
<evidence type="ECO:0000313" key="17">
    <source>
        <dbReference type="EMBL" id="CAF4078127.1"/>
    </source>
</evidence>
<dbReference type="InterPro" id="IPR002172">
    <property type="entry name" value="LDrepeatLR_classA_rpt"/>
</dbReference>
<keyword evidence="8" id="KW-0245">EGF-like domain</keyword>
<feature type="disulfide bond" evidence="9">
    <location>
        <begin position="208"/>
        <end position="220"/>
    </location>
</feature>
<keyword evidence="5 10" id="KW-1133">Transmembrane helix</keyword>
<evidence type="ECO:0000256" key="3">
    <source>
        <dbReference type="ARBA" id="ARBA00022692"/>
    </source>
</evidence>
<evidence type="ECO:0000256" key="4">
    <source>
        <dbReference type="ARBA" id="ARBA00022737"/>
    </source>
</evidence>
<evidence type="ECO:0000256" key="2">
    <source>
        <dbReference type="ARBA" id="ARBA00004308"/>
    </source>
</evidence>
<sequence>MFIYYFLLFLSIRSFVHSHLHHTLSIANRSYYDCFYIHSQLHNLNNNEGALLNAWSLVPYCRRDVVSSETDKNECQGEQTTFKELQRNNITIVDLFKWHASIDTMNDYEKFLHDDNDQVFCKCPTINRFGKNCEYFLDDWPGIPFENLINEYFSKGPTTISETCYKGLLANKCLNQNCLNWRQFCDGFYDCEMGEDERFCLLLEANICQDDEYRCRNGLCIPLSFSFDYVYDCLDRTDESYSPRKRELSQLNRLLDTDYPACSENPSMFCEEYSCYYLEQSCETFKCLAYTSIHPFKSKCYNKESELLWTNMFAYHNSIRIECWHVFMCLLELDNIKYTPFITQRCSVICGWSPDLRFDIPSFINRLNLSRIRDCAKGARSHCPNTLFVFPQQQVNIPFPANVTMIYNRSDPNFHNLGLPQHVCYDGTWCEQHGHSSKEVCRTLNQLGIQVTNMLTYWHFYGLLKRFFAMNCHPPILSTQFEVNEKNLYKCSKSNRSISLYRLKDGTYDCPYHDDESFTYEKVCSFNLTDRMLCSEGCLPKRDVLAQNPGDICYSSELSHITECRSPTNKYNFGCQWIRAGLQIPRSENDLDIFQFWKICDGQVDDPDASDERNCELWKKTCNRRNEQCNYYWDCIDGSDEHSCDYNKDSLFISPDYYYCFTSTGLKYIHIKQVGDGQIDCLGATDERDGYCLMKYPDSPSQRFRCTNSSKCILVEHVCDGKNHCPNGDDELPCPWRTKLINTKYCSEGKFACQNSFNCSIDGKQRCQGDSRGQSRCKNQEDLWFCDLIDYERIYKPASLDGFNQFPFYEKSFTIIDQSVNQAIAQPTNLTVIALSRKVSLLNCHRGLPVSDKFCFCPPSYYGEFCQFQNDRVSIHIEFEFRQHPDDVSDQPEFFRVIATLVNERNETIDREELILHYLISRYKHLFYLVYSNPNDKHDSYSISFDIYRISLNSVEFLFREIKIIPFNFLPVNRIALKMNLVDLSKQMNSTNLFLNKNICSLGRYGNDCEYFYNPCLENNPCQNGGTCFPFDIRLLKFKFICLCLPSYYGSKCELNSLKVLINISPSIQKQFTSATDMNRISLMIIYFADIYDGLPKLLIQSHLIYSNIQYNSSVSSIYYRHSSLSQFIFAQIFYNSDHNDYFLIGLHKRFNEYSKTSILTSYRCPYVNDILNWNDYQLNNTLNIQDQIKFYHRACYQIGLQCFYDEHFMCICDNEGKFECFQFNHSIANCSSTSSYCLNNGQCRQSLFSSSKLMFACACPKCYYGDLCQFTTLAYTISVDALNINHILIILSGLVFALGTCANLVSTDVFFQAKLSKIGCTLYFRTLSIVGQVGLMGFFLKLIFLYYKWSNYLLSCIGLEFILNFLPSTYDWLTACIAVERLVNGVKGCHFNQQLSKYIAKRIIFALILINILSNIHDIFYRQLIIDPRTNQQSWCVIDYPKNRLWLIFLRKGMNIFHITLPFLINFISTILLLFRITTRKQVMENFTKLTTKKSFIELFFHEISLIKHCFISPCLLLLFGLPRLILVFAFSCIEHSWQESIYLASYLISIFPMTATFFIFILPSINFCNELRNTRLVRLFKRFHLF</sequence>
<feature type="transmembrane region" description="Helical" evidence="10">
    <location>
        <begin position="1543"/>
        <end position="1564"/>
    </location>
</feature>
<feature type="transmembrane region" description="Helical" evidence="10">
    <location>
        <begin position="1404"/>
        <end position="1422"/>
    </location>
</feature>
<dbReference type="SUPFAM" id="SSF57424">
    <property type="entry name" value="LDL receptor-like module"/>
    <property type="match status" value="3"/>
</dbReference>
<dbReference type="PROSITE" id="PS50026">
    <property type="entry name" value="EGF_3"/>
    <property type="match status" value="2"/>
</dbReference>
<name>A0A819KIU3_9BILA</name>
<dbReference type="Gene3D" id="2.10.25.10">
    <property type="entry name" value="Laminin"/>
    <property type="match status" value="2"/>
</dbReference>
<feature type="disulfide bond" evidence="9">
    <location>
        <begin position="719"/>
        <end position="734"/>
    </location>
</feature>
<evidence type="ECO:0000313" key="16">
    <source>
        <dbReference type="EMBL" id="CAF3950086.1"/>
    </source>
</evidence>
<feature type="transmembrane region" description="Helical" evidence="10">
    <location>
        <begin position="1353"/>
        <end position="1374"/>
    </location>
</feature>
<gene>
    <name evidence="14" type="ORF">JYZ213_LOCUS16849</name>
    <name evidence="16" type="ORF">OKA104_LOCUS26904</name>
    <name evidence="17" type="ORF">OXD698_LOCUS34129</name>
    <name evidence="15" type="ORF">VCS650_LOCUS18229</name>
</gene>
<dbReference type="SMART" id="SM00192">
    <property type="entry name" value="LDLa"/>
    <property type="match status" value="5"/>
</dbReference>
<evidence type="ECO:0000313" key="18">
    <source>
        <dbReference type="Proteomes" id="UP000663881"/>
    </source>
</evidence>
<evidence type="ECO:0000256" key="8">
    <source>
        <dbReference type="PROSITE-ProRule" id="PRU00076"/>
    </source>
</evidence>
<dbReference type="Pfam" id="PF00057">
    <property type="entry name" value="Ldl_recept_a"/>
    <property type="match status" value="1"/>
</dbReference>
<feature type="disulfide bond" evidence="9">
    <location>
        <begin position="215"/>
        <end position="233"/>
    </location>
</feature>
<evidence type="ECO:0000259" key="13">
    <source>
        <dbReference type="PROSITE" id="PS50262"/>
    </source>
</evidence>
<dbReference type="InterPro" id="IPR036055">
    <property type="entry name" value="LDL_receptor-like_sf"/>
</dbReference>
<feature type="transmembrane region" description="Helical" evidence="10">
    <location>
        <begin position="1497"/>
        <end position="1523"/>
    </location>
</feature>
<dbReference type="InterPro" id="IPR023415">
    <property type="entry name" value="LDLR_class-A_CS"/>
</dbReference>
<dbReference type="Proteomes" id="UP000663881">
    <property type="component" value="Unassembled WGS sequence"/>
</dbReference>
<keyword evidence="7 8" id="KW-1015">Disulfide bond</keyword>
<evidence type="ECO:0000313" key="14">
    <source>
        <dbReference type="EMBL" id="CAF1016974.1"/>
    </source>
</evidence>
<dbReference type="GO" id="GO:0012505">
    <property type="term" value="C:endomembrane system"/>
    <property type="evidence" value="ECO:0007669"/>
    <property type="project" value="UniProtKB-SubCell"/>
</dbReference>
<dbReference type="EMBL" id="CAJOAY010002409">
    <property type="protein sequence ID" value="CAF3950086.1"/>
    <property type="molecule type" value="Genomic_DNA"/>
</dbReference>
<comment type="caution">
    <text evidence="16">The sequence shown here is derived from an EMBL/GenBank/DDBJ whole genome shotgun (WGS) entry which is preliminary data.</text>
</comment>
<dbReference type="CDD" id="cd00112">
    <property type="entry name" value="LDLa"/>
    <property type="match status" value="3"/>
</dbReference>
<dbReference type="PROSITE" id="PS50068">
    <property type="entry name" value="LDLRA_2"/>
    <property type="match status" value="4"/>
</dbReference>
<accession>A0A819KIU3</accession>
<dbReference type="SUPFAM" id="SSF57196">
    <property type="entry name" value="EGF/Laminin"/>
    <property type="match status" value="2"/>
</dbReference>
<feature type="domain" description="G-protein coupled receptors family 1 profile" evidence="13">
    <location>
        <begin position="1303"/>
        <end position="1562"/>
    </location>
</feature>
<comment type="caution">
    <text evidence="8">Lacks conserved residue(s) required for the propagation of feature annotation.</text>
</comment>
<evidence type="ECO:0000256" key="7">
    <source>
        <dbReference type="ARBA" id="ARBA00023157"/>
    </source>
</evidence>
<dbReference type="Proteomes" id="UP000663844">
    <property type="component" value="Unassembled WGS sequence"/>
</dbReference>
<protein>
    <submittedName>
        <fullName evidence="16">Uncharacterized protein</fullName>
    </submittedName>
</protein>
<dbReference type="PROSITE" id="PS50262">
    <property type="entry name" value="G_PROTEIN_RECEP_F1_2"/>
    <property type="match status" value="1"/>
</dbReference>
<evidence type="ECO:0000256" key="1">
    <source>
        <dbReference type="ARBA" id="ARBA00004167"/>
    </source>
</evidence>
<dbReference type="EMBL" id="CAJNOG010000154">
    <property type="protein sequence ID" value="CAF1016974.1"/>
    <property type="molecule type" value="Genomic_DNA"/>
</dbReference>
<feature type="chain" id="PRO_5036235500" evidence="11">
    <location>
        <begin position="19"/>
        <end position="1588"/>
    </location>
</feature>
<organism evidence="16 18">
    <name type="scientific">Adineta steineri</name>
    <dbReference type="NCBI Taxonomy" id="433720"/>
    <lineage>
        <taxon>Eukaryota</taxon>
        <taxon>Metazoa</taxon>
        <taxon>Spiralia</taxon>
        <taxon>Gnathifera</taxon>
        <taxon>Rotifera</taxon>
        <taxon>Eurotatoria</taxon>
        <taxon>Bdelloidea</taxon>
        <taxon>Adinetida</taxon>
        <taxon>Adinetidae</taxon>
        <taxon>Adineta</taxon>
    </lineage>
</organism>
<evidence type="ECO:0000259" key="12">
    <source>
        <dbReference type="PROSITE" id="PS50026"/>
    </source>
</evidence>
<evidence type="ECO:0000256" key="11">
    <source>
        <dbReference type="SAM" id="SignalP"/>
    </source>
</evidence>
<comment type="subcellular location">
    <subcellularLocation>
        <location evidence="2">Endomembrane system</location>
    </subcellularLocation>
    <subcellularLocation>
        <location evidence="1">Membrane</location>
        <topology evidence="1">Single-pass membrane protein</topology>
    </subcellularLocation>
</comment>
<dbReference type="EMBL" id="CAJOAZ010004860">
    <property type="protein sequence ID" value="CAF4078127.1"/>
    <property type="molecule type" value="Genomic_DNA"/>
</dbReference>
<dbReference type="InterPro" id="IPR000742">
    <property type="entry name" value="EGF"/>
</dbReference>
<dbReference type="PRINTS" id="PR00261">
    <property type="entry name" value="LDLRECEPTOR"/>
</dbReference>
<evidence type="ECO:0000256" key="9">
    <source>
        <dbReference type="PROSITE-ProRule" id="PRU00124"/>
    </source>
</evidence>
<dbReference type="PROSITE" id="PS01209">
    <property type="entry name" value="LDLRA_1"/>
    <property type="match status" value="1"/>
</dbReference>
<dbReference type="Gene3D" id="1.20.1070.10">
    <property type="entry name" value="Rhodopsin 7-helix transmembrane proteins"/>
    <property type="match status" value="1"/>
</dbReference>
<feature type="disulfide bond" evidence="8">
    <location>
        <begin position="1044"/>
        <end position="1053"/>
    </location>
</feature>
<dbReference type="OrthoDB" id="6118542at2759"/>
<dbReference type="CDD" id="cd00054">
    <property type="entry name" value="EGF_CA"/>
    <property type="match status" value="1"/>
</dbReference>
<dbReference type="PANTHER" id="PTHR24270">
    <property type="entry name" value="LOW-DENSITY LIPOPROTEIN RECEPTOR-RELATED"/>
    <property type="match status" value="1"/>
</dbReference>
<dbReference type="Gene3D" id="4.10.400.10">
    <property type="entry name" value="Low-density Lipoprotein Receptor"/>
    <property type="match status" value="3"/>
</dbReference>
<keyword evidence="6 10" id="KW-0472">Membrane</keyword>
<feature type="transmembrane region" description="Helical" evidence="10">
    <location>
        <begin position="1288"/>
        <end position="1312"/>
    </location>
</feature>
<feature type="transmembrane region" description="Helical" evidence="10">
    <location>
        <begin position="1457"/>
        <end position="1476"/>
    </location>
</feature>
<keyword evidence="4" id="KW-0677">Repeat</keyword>
<feature type="signal peptide" evidence="11">
    <location>
        <begin position="1"/>
        <end position="18"/>
    </location>
</feature>
<feature type="disulfide bond" evidence="9">
    <location>
        <begin position="173"/>
        <end position="191"/>
    </location>
</feature>
<feature type="disulfide bond" evidence="9">
    <location>
        <begin position="185"/>
        <end position="200"/>
    </location>
</feature>